<dbReference type="Proteomes" id="UP000616151">
    <property type="component" value="Unassembled WGS sequence"/>
</dbReference>
<reference evidence="1" key="1">
    <citation type="submission" date="2021-01" db="EMBL/GenBank/DDBJ databases">
        <authorList>
            <person name="Sun Q."/>
        </authorList>
    </citation>
    <scope>NUCLEOTIDE SEQUENCE</scope>
    <source>
        <strain evidence="1">YIM B02566</strain>
    </source>
</reference>
<accession>A0ACC5R1A3</accession>
<evidence type="ECO:0000313" key="1">
    <source>
        <dbReference type="EMBL" id="MBK1866410.1"/>
    </source>
</evidence>
<gene>
    <name evidence="1" type="ORF">JHL16_08615</name>
</gene>
<evidence type="ECO:0000313" key="2">
    <source>
        <dbReference type="Proteomes" id="UP000616151"/>
    </source>
</evidence>
<comment type="caution">
    <text evidence="1">The sequence shown here is derived from an EMBL/GenBank/DDBJ whole genome shotgun (WGS) entry which is preliminary data.</text>
</comment>
<sequence length="148" mass="16194">MKEITTLIKAAQREGARLVIELNETGKFRVIVNDTYNQTELDHEIDFGPYPKQSSSVSDASDAADEQWLASLASKPLGKRERGVLIQLVAHGAGVPVHWNNIKNCGFQTANQLEARGFLDVVYEGDKGGTLAVTEAGINAWEKLAKEL</sequence>
<keyword evidence="2" id="KW-1185">Reference proteome</keyword>
<name>A0ACC5R1A3_9HYPH</name>
<proteinExistence type="predicted"/>
<organism evidence="1 2">
    <name type="scientific">Taklimakanibacter albus</name>
    <dbReference type="NCBI Taxonomy" id="2800327"/>
    <lineage>
        <taxon>Bacteria</taxon>
        <taxon>Pseudomonadati</taxon>
        <taxon>Pseudomonadota</taxon>
        <taxon>Alphaproteobacteria</taxon>
        <taxon>Hyphomicrobiales</taxon>
        <taxon>Aestuariivirgaceae</taxon>
        <taxon>Taklimakanibacter</taxon>
    </lineage>
</organism>
<dbReference type="EMBL" id="JAENHL010000006">
    <property type="protein sequence ID" value="MBK1866410.1"/>
    <property type="molecule type" value="Genomic_DNA"/>
</dbReference>
<protein>
    <submittedName>
        <fullName evidence="1">Uncharacterized protein</fullName>
    </submittedName>
</protein>